<reference evidence="2" key="1">
    <citation type="journal article" date="2011" name="PLoS Genet.">
        <title>Genomic analysis of the necrotrophic fungal pathogens Sclerotinia sclerotiorum and Botrytis cinerea.</title>
        <authorList>
            <person name="Amselem J."/>
            <person name="Cuomo C.A."/>
            <person name="van Kan J.A."/>
            <person name="Viaud M."/>
            <person name="Benito E.P."/>
            <person name="Couloux A."/>
            <person name="Coutinho P.M."/>
            <person name="de Vries R.P."/>
            <person name="Dyer P.S."/>
            <person name="Fillinger S."/>
            <person name="Fournier E."/>
            <person name="Gout L."/>
            <person name="Hahn M."/>
            <person name="Kohn L."/>
            <person name="Lapalu N."/>
            <person name="Plummer K.M."/>
            <person name="Pradier J.M."/>
            <person name="Quevillon E."/>
            <person name="Sharon A."/>
            <person name="Simon A."/>
            <person name="ten Have A."/>
            <person name="Tudzynski B."/>
            <person name="Tudzynski P."/>
            <person name="Wincker P."/>
            <person name="Andrew M."/>
            <person name="Anthouard V."/>
            <person name="Beever R.E."/>
            <person name="Beffa R."/>
            <person name="Benoit I."/>
            <person name="Bouzid O."/>
            <person name="Brault B."/>
            <person name="Chen Z."/>
            <person name="Choquer M."/>
            <person name="Collemare J."/>
            <person name="Cotton P."/>
            <person name="Danchin E.G."/>
            <person name="Da Silva C."/>
            <person name="Gautier A."/>
            <person name="Giraud C."/>
            <person name="Giraud T."/>
            <person name="Gonzalez C."/>
            <person name="Grossetete S."/>
            <person name="Guldener U."/>
            <person name="Henrissat B."/>
            <person name="Howlett B.J."/>
            <person name="Kodira C."/>
            <person name="Kretschmer M."/>
            <person name="Lappartient A."/>
            <person name="Leroch M."/>
            <person name="Levis C."/>
            <person name="Mauceli E."/>
            <person name="Neuveglise C."/>
            <person name="Oeser B."/>
            <person name="Pearson M."/>
            <person name="Poulain J."/>
            <person name="Poussereau N."/>
            <person name="Quesneville H."/>
            <person name="Rascle C."/>
            <person name="Schumacher J."/>
            <person name="Segurens B."/>
            <person name="Sexton A."/>
            <person name="Silva E."/>
            <person name="Sirven C."/>
            <person name="Soanes D.M."/>
            <person name="Talbot N.J."/>
            <person name="Templeton M."/>
            <person name="Yandava C."/>
            <person name="Yarden O."/>
            <person name="Zeng Q."/>
            <person name="Rollins J.A."/>
            <person name="Lebrun M.H."/>
            <person name="Dickman M."/>
        </authorList>
    </citation>
    <scope>NUCLEOTIDE SEQUENCE [LARGE SCALE GENOMIC DNA]</scope>
    <source>
        <strain evidence="2">ATCC 18683 / 1980 / Ss-1</strain>
    </source>
</reference>
<dbReference type="RefSeq" id="XP_001598876.1">
    <property type="nucleotide sequence ID" value="XM_001598826.1"/>
</dbReference>
<dbReference type="GeneID" id="5495180"/>
<dbReference type="InParanoid" id="A7E6P0"/>
<dbReference type="AlphaFoldDB" id="A7E6P0"/>
<protein>
    <submittedName>
        <fullName evidence="1">Uncharacterized protein</fullName>
    </submittedName>
</protein>
<evidence type="ECO:0000313" key="1">
    <source>
        <dbReference type="EMBL" id="EDN91562.1"/>
    </source>
</evidence>
<keyword evidence="2" id="KW-1185">Reference proteome</keyword>
<sequence length="34" mass="3892">MQFFATLNTFYALQAKRINLLQDTAFRKLANGKG</sequence>
<dbReference type="EMBL" id="CH476621">
    <property type="protein sequence ID" value="EDN91562.1"/>
    <property type="molecule type" value="Genomic_DNA"/>
</dbReference>
<accession>A7E6P0</accession>
<organism evidence="1 2">
    <name type="scientific">Sclerotinia sclerotiorum (strain ATCC 18683 / 1980 / Ss-1)</name>
    <name type="common">White mold</name>
    <name type="synonym">Whetzelinia sclerotiorum</name>
    <dbReference type="NCBI Taxonomy" id="665079"/>
    <lineage>
        <taxon>Eukaryota</taxon>
        <taxon>Fungi</taxon>
        <taxon>Dikarya</taxon>
        <taxon>Ascomycota</taxon>
        <taxon>Pezizomycotina</taxon>
        <taxon>Leotiomycetes</taxon>
        <taxon>Helotiales</taxon>
        <taxon>Sclerotiniaceae</taxon>
        <taxon>Sclerotinia</taxon>
    </lineage>
</organism>
<name>A7E6P0_SCLS1</name>
<dbReference type="Proteomes" id="UP000001312">
    <property type="component" value="Unassembled WGS sequence"/>
</dbReference>
<gene>
    <name evidence="1" type="ORF">SS1G_00965</name>
</gene>
<dbReference type="HOGENOM" id="CLU_3377360_0_0_1"/>
<evidence type="ECO:0000313" key="2">
    <source>
        <dbReference type="Proteomes" id="UP000001312"/>
    </source>
</evidence>
<proteinExistence type="predicted"/>
<dbReference type="KEGG" id="ssl:SS1G_00965"/>